<dbReference type="GO" id="GO:0005509">
    <property type="term" value="F:calcium ion binding"/>
    <property type="evidence" value="ECO:0007669"/>
    <property type="project" value="TreeGrafter"/>
</dbReference>
<feature type="binding site" evidence="3">
    <location>
        <position position="282"/>
    </location>
    <ligand>
        <name>a divalent metal cation</name>
        <dbReference type="ChEBI" id="CHEBI:60240"/>
    </ligand>
</feature>
<dbReference type="PANTHER" id="PTHR10907">
    <property type="entry name" value="REGUCALCIN"/>
    <property type="match status" value="1"/>
</dbReference>
<dbReference type="PATRIC" id="fig|1237149.3.peg.4381"/>
<feature type="binding site" evidence="3">
    <location>
        <position position="100"/>
    </location>
    <ligand>
        <name>a divalent metal cation</name>
        <dbReference type="ChEBI" id="CHEBI:60240"/>
    </ligand>
</feature>
<proteinExistence type="inferred from homology"/>
<dbReference type="eggNOG" id="COG3386">
    <property type="taxonomic scope" value="Bacteria"/>
</dbReference>
<feature type="binding site" evidence="3">
    <location>
        <position position="204"/>
    </location>
    <ligand>
        <name>a divalent metal cation</name>
        <dbReference type="ChEBI" id="CHEBI:60240"/>
    </ligand>
</feature>
<dbReference type="AlphaFoldDB" id="L8JPT9"/>
<feature type="binding site" evidence="3">
    <location>
        <position position="186"/>
    </location>
    <ligand>
        <name>substrate</name>
    </ligand>
</feature>
<reference evidence="5 6" key="1">
    <citation type="submission" date="2012-12" db="EMBL/GenBank/DDBJ databases">
        <title>Genome assembly of Fulvivirga imtechensis AK7.</title>
        <authorList>
            <person name="Nupur N."/>
            <person name="Khatri I."/>
            <person name="Kumar R."/>
            <person name="Subramanian S."/>
            <person name="Pinnaka A."/>
        </authorList>
    </citation>
    <scope>NUCLEOTIDE SEQUENCE [LARGE SCALE GENOMIC DNA]</scope>
    <source>
        <strain evidence="5 6">AK7</strain>
    </source>
</reference>
<feature type="domain" description="SMP-30/Gluconolactonase/LRE-like region" evidence="4">
    <location>
        <begin position="98"/>
        <end position="341"/>
    </location>
</feature>
<name>L8JPT9_9BACT</name>
<evidence type="ECO:0000256" key="3">
    <source>
        <dbReference type="PIRSR" id="PIRSR605511-2"/>
    </source>
</evidence>
<dbReference type="Gene3D" id="2.120.10.30">
    <property type="entry name" value="TolB, C-terminal domain"/>
    <property type="match status" value="1"/>
</dbReference>
<dbReference type="InterPro" id="IPR005511">
    <property type="entry name" value="SMP-30"/>
</dbReference>
<dbReference type="STRING" id="1237149.C900_04912"/>
<evidence type="ECO:0000259" key="4">
    <source>
        <dbReference type="Pfam" id="PF08450"/>
    </source>
</evidence>
<comment type="similarity">
    <text evidence="1">Belongs to the SMP-30/CGR1 family.</text>
</comment>
<comment type="cofactor">
    <cofactor evidence="3">
        <name>Zn(2+)</name>
        <dbReference type="ChEBI" id="CHEBI:29105"/>
    </cofactor>
    <text evidence="3">Binds 1 divalent metal cation per subunit.</text>
</comment>
<dbReference type="Proteomes" id="UP000011135">
    <property type="component" value="Unassembled WGS sequence"/>
</dbReference>
<keyword evidence="6" id="KW-1185">Reference proteome</keyword>
<sequence length="376" mass="41150">MDAGEEKQVSFVIAPEDLASINAPGEKIVEAEEFEFIINEQGGKCSIRRGAGKLMMRILFTIALLALLCCQTKQKEAMKEREVVQETAFLYIDTIARLGEGAIWNQETREFYWVDIEDGKVFTFNPLLEEMRMIPVGQRVGTVVPSSKEGHVVIALQDGIYSLNLETKEVKLLAAAPYDPSTTRFNDGKCDPAGRLWVGSMALDSKPHKAALYCFRGIQKVTQVLDSISISNGLCWSADRSTMYYVDTPTQTVQAFDYDDASGGISNGRVVVKIKDEGAFPDGMTIDSEGKLWIALWGGSGVVRYDPDTGKLLSRISVPAKNVTSCAFGGVNLDTLFITTASIGMNEEELAKYAMAGAVFAAIPGVRGVKTNFFKE</sequence>
<gene>
    <name evidence="5" type="ORF">C900_04912</name>
</gene>
<evidence type="ECO:0000256" key="1">
    <source>
        <dbReference type="ARBA" id="ARBA00008853"/>
    </source>
</evidence>
<dbReference type="GO" id="GO:0004341">
    <property type="term" value="F:gluconolactonase activity"/>
    <property type="evidence" value="ECO:0007669"/>
    <property type="project" value="TreeGrafter"/>
</dbReference>
<comment type="caution">
    <text evidence="5">The sequence shown here is derived from an EMBL/GenBank/DDBJ whole genome shotgun (WGS) entry which is preliminary data.</text>
</comment>
<keyword evidence="3" id="KW-0862">Zinc</keyword>
<dbReference type="SUPFAM" id="SSF63829">
    <property type="entry name" value="Calcium-dependent phosphotriesterase"/>
    <property type="match status" value="1"/>
</dbReference>
<dbReference type="PANTHER" id="PTHR10907:SF47">
    <property type="entry name" value="REGUCALCIN"/>
    <property type="match status" value="1"/>
</dbReference>
<protein>
    <submittedName>
        <fullName evidence="5">Gluconolactonase</fullName>
    </submittedName>
</protein>
<organism evidence="5 6">
    <name type="scientific">Fulvivirga imtechensis AK7</name>
    <dbReference type="NCBI Taxonomy" id="1237149"/>
    <lineage>
        <taxon>Bacteria</taxon>
        <taxon>Pseudomonadati</taxon>
        <taxon>Bacteroidota</taxon>
        <taxon>Cytophagia</taxon>
        <taxon>Cytophagales</taxon>
        <taxon>Fulvivirgaceae</taxon>
        <taxon>Fulvivirga</taxon>
    </lineage>
</organism>
<keyword evidence="3" id="KW-0479">Metal-binding</keyword>
<feature type="active site" description="Proton donor/acceptor" evidence="2">
    <location>
        <position position="282"/>
    </location>
</feature>
<evidence type="ECO:0000313" key="5">
    <source>
        <dbReference type="EMBL" id="ELR69524.1"/>
    </source>
</evidence>
<feature type="binding site" evidence="3">
    <location>
        <position position="232"/>
    </location>
    <ligand>
        <name>a divalent metal cation</name>
        <dbReference type="ChEBI" id="CHEBI:60240"/>
    </ligand>
</feature>
<evidence type="ECO:0000313" key="6">
    <source>
        <dbReference type="Proteomes" id="UP000011135"/>
    </source>
</evidence>
<accession>L8JPT9</accession>
<evidence type="ECO:0000256" key="2">
    <source>
        <dbReference type="PIRSR" id="PIRSR605511-1"/>
    </source>
</evidence>
<dbReference type="InterPro" id="IPR011042">
    <property type="entry name" value="6-blade_b-propeller_TolB-like"/>
</dbReference>
<dbReference type="EMBL" id="AMZN01000071">
    <property type="protein sequence ID" value="ELR69524.1"/>
    <property type="molecule type" value="Genomic_DNA"/>
</dbReference>
<dbReference type="Pfam" id="PF08450">
    <property type="entry name" value="SGL"/>
    <property type="match status" value="1"/>
</dbReference>
<dbReference type="PRINTS" id="PR01790">
    <property type="entry name" value="SMP30FAMILY"/>
</dbReference>
<feature type="binding site" evidence="3">
    <location>
        <position position="184"/>
    </location>
    <ligand>
        <name>substrate</name>
    </ligand>
</feature>
<dbReference type="GO" id="GO:0019853">
    <property type="term" value="P:L-ascorbic acid biosynthetic process"/>
    <property type="evidence" value="ECO:0007669"/>
    <property type="project" value="TreeGrafter"/>
</dbReference>
<dbReference type="InterPro" id="IPR013658">
    <property type="entry name" value="SGL"/>
</dbReference>